<evidence type="ECO:0008006" key="4">
    <source>
        <dbReference type="Google" id="ProtNLM"/>
    </source>
</evidence>
<keyword evidence="3" id="KW-1185">Reference proteome</keyword>
<reference evidence="2" key="1">
    <citation type="submission" date="2021-06" db="EMBL/GenBank/DDBJ databases">
        <authorList>
            <person name="Criscuolo A."/>
        </authorList>
    </citation>
    <scope>NUCLEOTIDE SEQUENCE</scope>
    <source>
        <strain evidence="2">CIP111600</strain>
    </source>
</reference>
<sequence>MTASTVFWKSPQTVFAALVTLRMMMSPLSAADCGAEISGGAAAAFGPAGRTCFLHKGVLGKGQ</sequence>
<feature type="signal peptide" evidence="1">
    <location>
        <begin position="1"/>
        <end position="30"/>
    </location>
</feature>
<evidence type="ECO:0000256" key="1">
    <source>
        <dbReference type="SAM" id="SignalP"/>
    </source>
</evidence>
<dbReference type="EMBL" id="CAJVAS010000033">
    <property type="protein sequence ID" value="CAG7645913.1"/>
    <property type="molecule type" value="Genomic_DNA"/>
</dbReference>
<gene>
    <name evidence="2" type="ORF">PAESOLCIP111_05047</name>
</gene>
<organism evidence="2 3">
    <name type="scientific">Paenibacillus solanacearum</name>
    <dbReference type="NCBI Taxonomy" id="2048548"/>
    <lineage>
        <taxon>Bacteria</taxon>
        <taxon>Bacillati</taxon>
        <taxon>Bacillota</taxon>
        <taxon>Bacilli</taxon>
        <taxon>Bacillales</taxon>
        <taxon>Paenibacillaceae</taxon>
        <taxon>Paenibacillus</taxon>
    </lineage>
</organism>
<protein>
    <recommendedName>
        <fullName evidence="4">Secreted protein</fullName>
    </recommendedName>
</protein>
<dbReference type="Proteomes" id="UP000693672">
    <property type="component" value="Unassembled WGS sequence"/>
</dbReference>
<accession>A0A916K8P2</accession>
<feature type="chain" id="PRO_5037679188" description="Secreted protein" evidence="1">
    <location>
        <begin position="31"/>
        <end position="63"/>
    </location>
</feature>
<proteinExistence type="predicted"/>
<dbReference type="RefSeq" id="WP_218094766.1">
    <property type="nucleotide sequence ID" value="NZ_CAJVAS010000033.1"/>
</dbReference>
<name>A0A916K8P2_9BACL</name>
<evidence type="ECO:0000313" key="3">
    <source>
        <dbReference type="Proteomes" id="UP000693672"/>
    </source>
</evidence>
<keyword evidence="1" id="KW-0732">Signal</keyword>
<evidence type="ECO:0000313" key="2">
    <source>
        <dbReference type="EMBL" id="CAG7645913.1"/>
    </source>
</evidence>
<comment type="caution">
    <text evidence="2">The sequence shown here is derived from an EMBL/GenBank/DDBJ whole genome shotgun (WGS) entry which is preliminary data.</text>
</comment>
<dbReference type="AlphaFoldDB" id="A0A916K8P2"/>